<evidence type="ECO:0000259" key="7">
    <source>
        <dbReference type="PROSITE" id="PS50280"/>
    </source>
</evidence>
<keyword evidence="1" id="KW-0489">Methyltransferase</keyword>
<protein>
    <submittedName>
        <fullName evidence="9">Uncharacterized protein</fullName>
    </submittedName>
</protein>
<feature type="domain" description="CXC" evidence="8">
    <location>
        <begin position="630"/>
        <end position="751"/>
    </location>
</feature>
<keyword evidence="5" id="KW-0804">Transcription</keyword>
<feature type="compositionally biased region" description="Acidic residues" evidence="6">
    <location>
        <begin position="1231"/>
        <end position="1244"/>
    </location>
</feature>
<dbReference type="GO" id="GO:0046976">
    <property type="term" value="F:histone H3K27 methyltransferase activity"/>
    <property type="evidence" value="ECO:0007669"/>
    <property type="project" value="TreeGrafter"/>
</dbReference>
<dbReference type="PANTHER" id="PTHR45747:SF4">
    <property type="entry name" value="HISTONE-LYSINE N-METHYLTRANSFERASE E(Z)"/>
    <property type="match status" value="1"/>
</dbReference>
<dbReference type="InterPro" id="IPR040595">
    <property type="entry name" value="EZH2_N"/>
</dbReference>
<dbReference type="AlphaFoldDB" id="A0AAE0J374"/>
<dbReference type="GO" id="GO:0005634">
    <property type="term" value="C:nucleus"/>
    <property type="evidence" value="ECO:0007669"/>
    <property type="project" value="TreeGrafter"/>
</dbReference>
<evidence type="ECO:0000256" key="3">
    <source>
        <dbReference type="ARBA" id="ARBA00022691"/>
    </source>
</evidence>
<dbReference type="Proteomes" id="UP001286456">
    <property type="component" value="Unassembled WGS sequence"/>
</dbReference>
<evidence type="ECO:0000256" key="6">
    <source>
        <dbReference type="SAM" id="MobiDB-lite"/>
    </source>
</evidence>
<evidence type="ECO:0000313" key="10">
    <source>
        <dbReference type="Proteomes" id="UP001286456"/>
    </source>
</evidence>
<feature type="compositionally biased region" description="Acidic residues" evidence="6">
    <location>
        <begin position="980"/>
        <end position="990"/>
    </location>
</feature>
<dbReference type="PROSITE" id="PS51633">
    <property type="entry name" value="CXC"/>
    <property type="match status" value="1"/>
</dbReference>
<keyword evidence="2" id="KW-0808">Transferase</keyword>
<dbReference type="Pfam" id="PF18601">
    <property type="entry name" value="EZH2_N"/>
    <property type="match status" value="1"/>
</dbReference>
<feature type="compositionally biased region" description="Basic residues" evidence="6">
    <location>
        <begin position="994"/>
        <end position="1013"/>
    </location>
</feature>
<proteinExistence type="predicted"/>
<feature type="region of interest" description="Disordered" evidence="6">
    <location>
        <begin position="78"/>
        <end position="164"/>
    </location>
</feature>
<evidence type="ECO:0000313" key="9">
    <source>
        <dbReference type="EMBL" id="KAK3336127.1"/>
    </source>
</evidence>
<gene>
    <name evidence="9" type="ORF">B0T19DRAFT_378122</name>
</gene>
<dbReference type="SMART" id="SM00317">
    <property type="entry name" value="SET"/>
    <property type="match status" value="1"/>
</dbReference>
<dbReference type="SUPFAM" id="SSF82199">
    <property type="entry name" value="SET domain"/>
    <property type="match status" value="1"/>
</dbReference>
<keyword evidence="3" id="KW-0949">S-adenosyl-L-methionine</keyword>
<feature type="compositionally biased region" description="Polar residues" evidence="6">
    <location>
        <begin position="145"/>
        <end position="157"/>
    </location>
</feature>
<organism evidence="9 10">
    <name type="scientific">Cercophora scortea</name>
    <dbReference type="NCBI Taxonomy" id="314031"/>
    <lineage>
        <taxon>Eukaryota</taxon>
        <taxon>Fungi</taxon>
        <taxon>Dikarya</taxon>
        <taxon>Ascomycota</taxon>
        <taxon>Pezizomycotina</taxon>
        <taxon>Sordariomycetes</taxon>
        <taxon>Sordariomycetidae</taxon>
        <taxon>Sordariales</taxon>
        <taxon>Lasiosphaeriaceae</taxon>
        <taxon>Cercophora</taxon>
    </lineage>
</organism>
<comment type="caution">
    <text evidence="9">The sequence shown here is derived from an EMBL/GenBank/DDBJ whole genome shotgun (WGS) entry which is preliminary data.</text>
</comment>
<keyword evidence="4" id="KW-0805">Transcription regulation</keyword>
<dbReference type="PANTHER" id="PTHR45747">
    <property type="entry name" value="HISTONE-LYSINE N-METHYLTRANSFERASE E(Z)"/>
    <property type="match status" value="1"/>
</dbReference>
<dbReference type="Pfam" id="PF00856">
    <property type="entry name" value="SET"/>
    <property type="match status" value="1"/>
</dbReference>
<feature type="compositionally biased region" description="Polar residues" evidence="6">
    <location>
        <begin position="1033"/>
        <end position="1042"/>
    </location>
</feature>
<dbReference type="InterPro" id="IPR026489">
    <property type="entry name" value="CXC_dom"/>
</dbReference>
<feature type="compositionally biased region" description="Basic residues" evidence="6">
    <location>
        <begin position="924"/>
        <end position="939"/>
    </location>
</feature>
<evidence type="ECO:0000256" key="5">
    <source>
        <dbReference type="ARBA" id="ARBA00023163"/>
    </source>
</evidence>
<dbReference type="GO" id="GO:0032259">
    <property type="term" value="P:methylation"/>
    <property type="evidence" value="ECO:0007669"/>
    <property type="project" value="UniProtKB-KW"/>
</dbReference>
<dbReference type="Pfam" id="PF18600">
    <property type="entry name" value="Ezh2_MCSS_fung"/>
    <property type="match status" value="1"/>
</dbReference>
<feature type="compositionally biased region" description="Basic residues" evidence="6">
    <location>
        <begin position="1104"/>
        <end position="1121"/>
    </location>
</feature>
<dbReference type="GO" id="GO:0031507">
    <property type="term" value="P:heterochromatin formation"/>
    <property type="evidence" value="ECO:0007669"/>
    <property type="project" value="TreeGrafter"/>
</dbReference>
<dbReference type="Gene3D" id="2.170.270.10">
    <property type="entry name" value="SET domain"/>
    <property type="match status" value="1"/>
</dbReference>
<evidence type="ECO:0000256" key="4">
    <source>
        <dbReference type="ARBA" id="ARBA00023015"/>
    </source>
</evidence>
<sequence>MAMPSFNEVVDLTGDLSSADGSTADEVIVNPNKPGMVVDVDADADADVAVIVHGIDYSSHFAPWERIPQPRDQDIVGKPAANFAGSSSLKRTPNSASPAKSAIRQEGTPSKSTRFSAIEEVIGSQAQPPSSTIELECPAPAPPMSHQTPNGHQTPAAQTPRKSDWTVDKIASSLTDFYDAVGEGHSRLVHYLLEEAEKKAPWPSHLSSIDDFADMKSMALDSGVDLDAAGPTIELKFKLHNGEHGKSTKGQGRRVIYPFVCIKSDRDAVPGYRFHHVEIRKNILTPNTMLNFVPHLRDVEKDSAEESQYNNWLMELDKLDHQSGFKVQDRGQKAARRQRDEYAAKLSMYLEPWLQRLGIEGCSKSSLIRFMASQPEHDDAITPQQKTSLLDTYAADNGSPHAMRGAKMFTEAFDRVFNDRRSKAPRVSLRDLLLLDKSVETIVDNKRAKDTPTSQKEGDDLLIPKIESALMSYSILGCLICFSHDCEHGEFDADNQRGTFGVEGAGGIARVLKKKWKAQKAEAEKNNHLNISPSKLVHQPCKNQCYRSYDTGNPAHPVDPWSESEVQVLEWVFATIGLSPVLKAQCFVASILGRKCWDVYGKLIELKLALPPVERLTEVPKVKALSWYDRKKKQLLGDWQDCTVSHEHAMREVGEPCHHDGPCTGKQCVCATAQSRPVLCERFCTCTAEECALKFTGCACHSSGKTCLQRQKEGRPCICVQLNRECDPVLCKGCGARERADPENALDDHLHATGCQNVALQRGVPKRVILGKSQLPACGYGLFTAEDIAQDEFVIEYVGELITHDEGVRREARRGDVFDETSNSSYLFTLLEHEGIWVDAAIYGNLSRYINHASEYDRKACNITPKILYVNGEFRIKFSALREVKAGEELFFNYGDNFPNLTKKLLEQDDDRMSDNGIEGGAKGQKRKAGAGRKTGVKIKGKDIDFPPLPKGARGKPRKGRNPADDDPMDWMAGIPPLRDDDDDMADEYEEHTPRRRKKRGGRRPGAGRKKKQPVPNAEGMGSGVSRPIAEISDSQGESANDLSNPSTPTRRRRLPKRLSATNSAQSGQSDFGRSAGNSGSEIGVILTAKPSSFEQQLDPPVKKASKRGGARPGAGRKPKYPRPTAPKTDANLSMNKAEPNIGNSSKNGPDDSDDLPLMGHQTGRIRGPERPPPSGSGSGGATAAGRKRKAVELESEHENEITIATTTTTTTGAGSMMFRTDQFQPMSDVAIDDDDDDDDDEDVVDRSERKRQKPLRYRNDNII</sequence>
<reference evidence="9" key="2">
    <citation type="submission" date="2023-06" db="EMBL/GenBank/DDBJ databases">
        <authorList>
            <consortium name="Lawrence Berkeley National Laboratory"/>
            <person name="Haridas S."/>
            <person name="Hensen N."/>
            <person name="Bonometti L."/>
            <person name="Westerberg I."/>
            <person name="Brannstrom I.O."/>
            <person name="Guillou S."/>
            <person name="Cros-Aarteil S."/>
            <person name="Calhoun S."/>
            <person name="Kuo A."/>
            <person name="Mondo S."/>
            <person name="Pangilinan J."/>
            <person name="Riley R."/>
            <person name="Labutti K."/>
            <person name="Andreopoulos B."/>
            <person name="Lipzen A."/>
            <person name="Chen C."/>
            <person name="Yanf M."/>
            <person name="Daum C."/>
            <person name="Ng V."/>
            <person name="Clum A."/>
            <person name="Steindorff A."/>
            <person name="Ohm R."/>
            <person name="Martin F."/>
            <person name="Silar P."/>
            <person name="Natvig D."/>
            <person name="Lalanne C."/>
            <person name="Gautier V."/>
            <person name="Ament-Velasquez S.L."/>
            <person name="Kruys A."/>
            <person name="Hutchinson M.I."/>
            <person name="Powell A.J."/>
            <person name="Barry K."/>
            <person name="Miller A.N."/>
            <person name="Grigoriev I.V."/>
            <person name="Debuchy R."/>
            <person name="Gladieux P."/>
            <person name="Thoren M.H."/>
            <person name="Johannesson H."/>
        </authorList>
    </citation>
    <scope>NUCLEOTIDE SEQUENCE</scope>
    <source>
        <strain evidence="9">SMH4131-1</strain>
    </source>
</reference>
<feature type="compositionally biased region" description="Polar residues" evidence="6">
    <location>
        <begin position="124"/>
        <end position="133"/>
    </location>
</feature>
<dbReference type="InterPro" id="IPR001214">
    <property type="entry name" value="SET_dom"/>
</dbReference>
<dbReference type="PROSITE" id="PS50280">
    <property type="entry name" value="SET"/>
    <property type="match status" value="1"/>
</dbReference>
<feature type="domain" description="SET" evidence="7">
    <location>
        <begin position="766"/>
        <end position="895"/>
    </location>
</feature>
<accession>A0AAE0J374</accession>
<evidence type="ECO:0000256" key="1">
    <source>
        <dbReference type="ARBA" id="ARBA00022603"/>
    </source>
</evidence>
<feature type="compositionally biased region" description="Polar residues" evidence="6">
    <location>
        <begin position="84"/>
        <end position="98"/>
    </location>
</feature>
<dbReference type="EMBL" id="JAUEPO010000001">
    <property type="protein sequence ID" value="KAK3336127.1"/>
    <property type="molecule type" value="Genomic_DNA"/>
</dbReference>
<dbReference type="InterPro" id="IPR040968">
    <property type="entry name" value="EZH2_MCSS_fung"/>
</dbReference>
<keyword evidence="10" id="KW-1185">Reference proteome</keyword>
<dbReference type="InterPro" id="IPR045318">
    <property type="entry name" value="EZH1/2-like"/>
</dbReference>
<evidence type="ECO:0000256" key="2">
    <source>
        <dbReference type="ARBA" id="ARBA00022679"/>
    </source>
</evidence>
<dbReference type="GO" id="GO:0003682">
    <property type="term" value="F:chromatin binding"/>
    <property type="evidence" value="ECO:0007669"/>
    <property type="project" value="TreeGrafter"/>
</dbReference>
<feature type="compositionally biased region" description="Polar residues" evidence="6">
    <location>
        <begin position="1063"/>
        <end position="1081"/>
    </location>
</feature>
<dbReference type="InterPro" id="IPR048360">
    <property type="entry name" value="Ezh2_CXC_fung"/>
</dbReference>
<evidence type="ECO:0000259" key="8">
    <source>
        <dbReference type="PROSITE" id="PS51633"/>
    </source>
</evidence>
<feature type="compositionally biased region" description="Basic and acidic residues" evidence="6">
    <location>
        <begin position="1191"/>
        <end position="1201"/>
    </location>
</feature>
<feature type="compositionally biased region" description="Low complexity" evidence="6">
    <location>
        <begin position="1202"/>
        <end position="1215"/>
    </location>
</feature>
<dbReference type="InterPro" id="IPR046341">
    <property type="entry name" value="SET_dom_sf"/>
</dbReference>
<dbReference type="Pfam" id="PF21509">
    <property type="entry name" value="Ezh2-like__CXC_fung"/>
    <property type="match status" value="1"/>
</dbReference>
<reference evidence="9" key="1">
    <citation type="journal article" date="2023" name="Mol. Phylogenet. Evol.">
        <title>Genome-scale phylogeny and comparative genomics of the fungal order Sordariales.</title>
        <authorList>
            <person name="Hensen N."/>
            <person name="Bonometti L."/>
            <person name="Westerberg I."/>
            <person name="Brannstrom I.O."/>
            <person name="Guillou S."/>
            <person name="Cros-Aarteil S."/>
            <person name="Calhoun S."/>
            <person name="Haridas S."/>
            <person name="Kuo A."/>
            <person name="Mondo S."/>
            <person name="Pangilinan J."/>
            <person name="Riley R."/>
            <person name="LaButti K."/>
            <person name="Andreopoulos B."/>
            <person name="Lipzen A."/>
            <person name="Chen C."/>
            <person name="Yan M."/>
            <person name="Daum C."/>
            <person name="Ng V."/>
            <person name="Clum A."/>
            <person name="Steindorff A."/>
            <person name="Ohm R.A."/>
            <person name="Martin F."/>
            <person name="Silar P."/>
            <person name="Natvig D.O."/>
            <person name="Lalanne C."/>
            <person name="Gautier V."/>
            <person name="Ament-Velasquez S.L."/>
            <person name="Kruys A."/>
            <person name="Hutchinson M.I."/>
            <person name="Powell A.J."/>
            <person name="Barry K."/>
            <person name="Miller A.N."/>
            <person name="Grigoriev I.V."/>
            <person name="Debuchy R."/>
            <person name="Gladieux P."/>
            <person name="Hiltunen Thoren M."/>
            <person name="Johannesson H."/>
        </authorList>
    </citation>
    <scope>NUCLEOTIDE SEQUENCE</scope>
    <source>
        <strain evidence="9">SMH4131-1</strain>
    </source>
</reference>
<name>A0AAE0J374_9PEZI</name>
<feature type="region of interest" description="Disordered" evidence="6">
    <location>
        <begin position="912"/>
        <end position="1264"/>
    </location>
</feature>